<evidence type="ECO:0000313" key="2">
    <source>
        <dbReference type="Proteomes" id="UP000320496"/>
    </source>
</evidence>
<dbReference type="Proteomes" id="UP000320496">
    <property type="component" value="Chromosome"/>
</dbReference>
<name>A0A517ZB34_9PLAN</name>
<sequence length="74" mass="8315">MSYPIPPDVQLSIDAQLASGRYSTPEEVLRAALRALEEEEEDRVAVQAAVDEWRAGDEGTPLKDAFDKLRRCRL</sequence>
<reference evidence="1 2" key="1">
    <citation type="submission" date="2019-02" db="EMBL/GenBank/DDBJ databases">
        <title>Deep-cultivation of Planctomycetes and their phenomic and genomic characterization uncovers novel biology.</title>
        <authorList>
            <person name="Wiegand S."/>
            <person name="Jogler M."/>
            <person name="Boedeker C."/>
            <person name="Pinto D."/>
            <person name="Vollmers J."/>
            <person name="Rivas-Marin E."/>
            <person name="Kohn T."/>
            <person name="Peeters S.H."/>
            <person name="Heuer A."/>
            <person name="Rast P."/>
            <person name="Oberbeckmann S."/>
            <person name="Bunk B."/>
            <person name="Jeske O."/>
            <person name="Meyerdierks A."/>
            <person name="Storesund J.E."/>
            <person name="Kallscheuer N."/>
            <person name="Luecker S."/>
            <person name="Lage O.M."/>
            <person name="Pohl T."/>
            <person name="Merkel B.J."/>
            <person name="Hornburger P."/>
            <person name="Mueller R.-W."/>
            <person name="Bruemmer F."/>
            <person name="Labrenz M."/>
            <person name="Spormann A.M."/>
            <person name="Op den Camp H."/>
            <person name="Overmann J."/>
            <person name="Amann R."/>
            <person name="Jetten M.S.M."/>
            <person name="Mascher T."/>
            <person name="Medema M.H."/>
            <person name="Devos D.P."/>
            <person name="Kaster A.-K."/>
            <person name="Ovreas L."/>
            <person name="Rohde M."/>
            <person name="Galperin M.Y."/>
            <person name="Jogler C."/>
        </authorList>
    </citation>
    <scope>NUCLEOTIDE SEQUENCE [LARGE SCALE GENOMIC DNA]</scope>
    <source>
        <strain evidence="1 2">Mal4</strain>
    </source>
</reference>
<dbReference type="KEGG" id="mri:Mal4_40500"/>
<proteinExistence type="predicted"/>
<dbReference type="InterPro" id="IPR038296">
    <property type="entry name" value="ParD_sf"/>
</dbReference>
<protein>
    <recommendedName>
        <fullName evidence="3">Antitoxin ParD4</fullName>
    </recommendedName>
</protein>
<dbReference type="InterPro" id="IPR022789">
    <property type="entry name" value="ParD"/>
</dbReference>
<gene>
    <name evidence="1" type="ORF">Mal4_40500</name>
</gene>
<dbReference type="Pfam" id="PF03693">
    <property type="entry name" value="ParD_antitoxin"/>
    <property type="match status" value="1"/>
</dbReference>
<evidence type="ECO:0000313" key="1">
    <source>
        <dbReference type="EMBL" id="QDU39704.1"/>
    </source>
</evidence>
<dbReference type="RefSeq" id="WP_197443626.1">
    <property type="nucleotide sequence ID" value="NZ_CP036275.1"/>
</dbReference>
<evidence type="ECO:0008006" key="3">
    <source>
        <dbReference type="Google" id="ProtNLM"/>
    </source>
</evidence>
<keyword evidence="2" id="KW-1185">Reference proteome</keyword>
<accession>A0A517ZB34</accession>
<dbReference type="AlphaFoldDB" id="A0A517ZB34"/>
<dbReference type="Gene3D" id="6.10.10.120">
    <property type="entry name" value="Antitoxin ParD1-like"/>
    <property type="match status" value="1"/>
</dbReference>
<dbReference type="EMBL" id="CP036275">
    <property type="protein sequence ID" value="QDU39704.1"/>
    <property type="molecule type" value="Genomic_DNA"/>
</dbReference>
<organism evidence="1 2">
    <name type="scientific">Maioricimonas rarisocia</name>
    <dbReference type="NCBI Taxonomy" id="2528026"/>
    <lineage>
        <taxon>Bacteria</taxon>
        <taxon>Pseudomonadati</taxon>
        <taxon>Planctomycetota</taxon>
        <taxon>Planctomycetia</taxon>
        <taxon>Planctomycetales</taxon>
        <taxon>Planctomycetaceae</taxon>
        <taxon>Maioricimonas</taxon>
    </lineage>
</organism>